<feature type="region of interest" description="Disordered" evidence="1">
    <location>
        <begin position="1"/>
        <end position="44"/>
    </location>
</feature>
<accession>A0ABW2ESI2</accession>
<evidence type="ECO:0000256" key="1">
    <source>
        <dbReference type="SAM" id="MobiDB-lite"/>
    </source>
</evidence>
<dbReference type="Proteomes" id="UP001596411">
    <property type="component" value="Unassembled WGS sequence"/>
</dbReference>
<reference evidence="3" key="1">
    <citation type="journal article" date="2019" name="Int. J. Syst. Evol. Microbiol.">
        <title>The Global Catalogue of Microorganisms (GCM) 10K type strain sequencing project: providing services to taxonomists for standard genome sequencing and annotation.</title>
        <authorList>
            <consortium name="The Broad Institute Genomics Platform"/>
            <consortium name="The Broad Institute Genome Sequencing Center for Infectious Disease"/>
            <person name="Wu L."/>
            <person name="Ma J."/>
        </authorList>
    </citation>
    <scope>NUCLEOTIDE SEQUENCE [LARGE SCALE GENOMIC DNA]</scope>
    <source>
        <strain evidence="3">CGMCC 1.13666</strain>
    </source>
</reference>
<sequence length="44" mass="5002">MPTPIPHPASPPKTAFKKFTRLPDHEPGKQQHGYPFKPQRLPEA</sequence>
<organism evidence="2 3">
    <name type="scientific">Halomonas salifodinae</name>
    <dbReference type="NCBI Taxonomy" id="438745"/>
    <lineage>
        <taxon>Bacteria</taxon>
        <taxon>Pseudomonadati</taxon>
        <taxon>Pseudomonadota</taxon>
        <taxon>Gammaproteobacteria</taxon>
        <taxon>Oceanospirillales</taxon>
        <taxon>Halomonadaceae</taxon>
        <taxon>Halomonas</taxon>
    </lineage>
</organism>
<keyword evidence="3" id="KW-1185">Reference proteome</keyword>
<comment type="caution">
    <text evidence="2">The sequence shown here is derived from an EMBL/GenBank/DDBJ whole genome shotgun (WGS) entry which is preliminary data.</text>
</comment>
<evidence type="ECO:0000313" key="3">
    <source>
        <dbReference type="Proteomes" id="UP001596411"/>
    </source>
</evidence>
<feature type="compositionally biased region" description="Pro residues" evidence="1">
    <location>
        <begin position="1"/>
        <end position="11"/>
    </location>
</feature>
<dbReference type="EMBL" id="JBHSZP010000013">
    <property type="protein sequence ID" value="MFC7088952.1"/>
    <property type="molecule type" value="Genomic_DNA"/>
</dbReference>
<evidence type="ECO:0000313" key="2">
    <source>
        <dbReference type="EMBL" id="MFC7088952.1"/>
    </source>
</evidence>
<proteinExistence type="predicted"/>
<dbReference type="RefSeq" id="WP_346062585.1">
    <property type="nucleotide sequence ID" value="NZ_BAAADR010000012.1"/>
</dbReference>
<name>A0ABW2ESI2_9GAMM</name>
<gene>
    <name evidence="2" type="ORF">ACFQH5_05250</name>
</gene>
<protein>
    <submittedName>
        <fullName evidence="2">Uncharacterized protein</fullName>
    </submittedName>
</protein>